<evidence type="ECO:0000313" key="1">
    <source>
        <dbReference type="EMBL" id="CDP16163.1"/>
    </source>
</evidence>
<dbReference type="Gramene" id="CDP16163">
    <property type="protein sequence ID" value="CDP16163"/>
    <property type="gene ID" value="GSCOC_T00017246001"/>
</dbReference>
<dbReference type="AlphaFoldDB" id="A0A068V8B3"/>
<accession>A0A068V8B3</accession>
<reference evidence="2" key="1">
    <citation type="journal article" date="2014" name="Science">
        <title>The coffee genome provides insight into the convergent evolution of caffeine biosynthesis.</title>
        <authorList>
            <person name="Denoeud F."/>
            <person name="Carretero-Paulet L."/>
            <person name="Dereeper A."/>
            <person name="Droc G."/>
            <person name="Guyot R."/>
            <person name="Pietrella M."/>
            <person name="Zheng C."/>
            <person name="Alberti A."/>
            <person name="Anthony F."/>
            <person name="Aprea G."/>
            <person name="Aury J.M."/>
            <person name="Bento P."/>
            <person name="Bernard M."/>
            <person name="Bocs S."/>
            <person name="Campa C."/>
            <person name="Cenci A."/>
            <person name="Combes M.C."/>
            <person name="Crouzillat D."/>
            <person name="Da Silva C."/>
            <person name="Daddiego L."/>
            <person name="De Bellis F."/>
            <person name="Dussert S."/>
            <person name="Garsmeur O."/>
            <person name="Gayraud T."/>
            <person name="Guignon V."/>
            <person name="Jahn K."/>
            <person name="Jamilloux V."/>
            <person name="Joet T."/>
            <person name="Labadie K."/>
            <person name="Lan T."/>
            <person name="Leclercq J."/>
            <person name="Lepelley M."/>
            <person name="Leroy T."/>
            <person name="Li L.T."/>
            <person name="Librado P."/>
            <person name="Lopez L."/>
            <person name="Munoz A."/>
            <person name="Noel B."/>
            <person name="Pallavicini A."/>
            <person name="Perrotta G."/>
            <person name="Poncet V."/>
            <person name="Pot D."/>
            <person name="Priyono X."/>
            <person name="Rigoreau M."/>
            <person name="Rouard M."/>
            <person name="Rozas J."/>
            <person name="Tranchant-Dubreuil C."/>
            <person name="VanBuren R."/>
            <person name="Zhang Q."/>
            <person name="Andrade A.C."/>
            <person name="Argout X."/>
            <person name="Bertrand B."/>
            <person name="de Kochko A."/>
            <person name="Graziosi G."/>
            <person name="Henry R.J."/>
            <person name="Jayarama X."/>
            <person name="Ming R."/>
            <person name="Nagai C."/>
            <person name="Rounsley S."/>
            <person name="Sankoff D."/>
            <person name="Giuliano G."/>
            <person name="Albert V.A."/>
            <person name="Wincker P."/>
            <person name="Lashermes P."/>
        </authorList>
    </citation>
    <scope>NUCLEOTIDE SEQUENCE [LARGE SCALE GENOMIC DNA]</scope>
    <source>
        <strain evidence="2">cv. DH200-94</strain>
    </source>
</reference>
<name>A0A068V8B3_COFCA</name>
<keyword evidence="2" id="KW-1185">Reference proteome</keyword>
<dbReference type="InParanoid" id="A0A068V8B3"/>
<dbReference type="Proteomes" id="UP000295252">
    <property type="component" value="Chromosome X"/>
</dbReference>
<sequence>MQLFYSFKSNGKKSSSLIPSIQTLCQEPAFKSSLLTKNTFEHKENGEVACVGEETFPEKEGGCSTSI</sequence>
<evidence type="ECO:0000313" key="2">
    <source>
        <dbReference type="Proteomes" id="UP000295252"/>
    </source>
</evidence>
<gene>
    <name evidence="1" type="ORF">GSCOC_T00017246001</name>
</gene>
<dbReference type="EMBL" id="HG739202">
    <property type="protein sequence ID" value="CDP16163.1"/>
    <property type="molecule type" value="Genomic_DNA"/>
</dbReference>
<proteinExistence type="predicted"/>
<organism evidence="1 2">
    <name type="scientific">Coffea canephora</name>
    <name type="common">Robusta coffee</name>
    <dbReference type="NCBI Taxonomy" id="49390"/>
    <lineage>
        <taxon>Eukaryota</taxon>
        <taxon>Viridiplantae</taxon>
        <taxon>Streptophyta</taxon>
        <taxon>Embryophyta</taxon>
        <taxon>Tracheophyta</taxon>
        <taxon>Spermatophyta</taxon>
        <taxon>Magnoliopsida</taxon>
        <taxon>eudicotyledons</taxon>
        <taxon>Gunneridae</taxon>
        <taxon>Pentapetalae</taxon>
        <taxon>asterids</taxon>
        <taxon>lamiids</taxon>
        <taxon>Gentianales</taxon>
        <taxon>Rubiaceae</taxon>
        <taxon>Ixoroideae</taxon>
        <taxon>Gardenieae complex</taxon>
        <taxon>Bertiereae - Coffeeae clade</taxon>
        <taxon>Coffeeae</taxon>
        <taxon>Coffea</taxon>
    </lineage>
</organism>
<protein>
    <submittedName>
        <fullName evidence="1">Uncharacterized protein</fullName>
    </submittedName>
</protein>